<dbReference type="NCBIfam" id="NF038153">
    <property type="entry name" value="lant_leader_L1a"/>
    <property type="match status" value="1"/>
</dbReference>
<reference evidence="1 3" key="1">
    <citation type="submission" date="2016-11" db="EMBL/GenBank/DDBJ databases">
        <authorList>
            <person name="Jaros S."/>
            <person name="Januszkiewicz K."/>
            <person name="Wedrychowicz H."/>
        </authorList>
    </citation>
    <scope>NUCLEOTIDE SEQUENCE [LARGE SCALE GENOMIC DNA]</scope>
    <source>
        <strain evidence="1 3">DSM 784</strain>
    </source>
</reference>
<evidence type="ECO:0000313" key="4">
    <source>
        <dbReference type="Proteomes" id="UP001326715"/>
    </source>
</evidence>
<gene>
    <name evidence="1" type="ORF">SAMN05661012_02432</name>
    <name evidence="2" type="ORF">SR876_17550</name>
</gene>
<dbReference type="RefSeq" id="WP_218164021.1">
    <property type="nucleotide sequence ID" value="NZ_CBHWAX010000043.1"/>
</dbReference>
<name>A0A1K1Q5A0_9BACT</name>
<keyword evidence="4" id="KW-1185">Reference proteome</keyword>
<accession>A0A1K1Q5A0</accession>
<evidence type="ECO:0000313" key="1">
    <source>
        <dbReference type="EMBL" id="SFW54924.1"/>
    </source>
</evidence>
<evidence type="ECO:0000313" key="3">
    <source>
        <dbReference type="Proteomes" id="UP000183788"/>
    </source>
</evidence>
<protein>
    <submittedName>
        <fullName evidence="2">Class I lanthipeptide</fullName>
    </submittedName>
</protein>
<evidence type="ECO:0000313" key="2">
    <source>
        <dbReference type="EMBL" id="WQG86746.1"/>
    </source>
</evidence>
<dbReference type="AlphaFoldDB" id="A0A1K1Q5A0"/>
<sequence>MKKQTSKKLSLGKITIANLKPQQFEDKRPTLVTGCSFRKCTPTI</sequence>
<reference evidence="2 4" key="2">
    <citation type="submission" date="2023-11" db="EMBL/GenBank/DDBJ databases">
        <title>MicrobeMod: A computational toolkit for identifying prokaryotic methylation and restriction-modification with nanopore sequencing.</title>
        <authorList>
            <person name="Crits-Christoph A."/>
            <person name="Kang S.C."/>
            <person name="Lee H."/>
            <person name="Ostrov N."/>
        </authorList>
    </citation>
    <scope>NUCLEOTIDE SEQUENCE [LARGE SCALE GENOMIC DNA]</scope>
    <source>
        <strain evidence="2 4">ATCC 23090</strain>
    </source>
</reference>
<organism evidence="1 3">
    <name type="scientific">Chitinophaga sancti</name>
    <dbReference type="NCBI Taxonomy" id="1004"/>
    <lineage>
        <taxon>Bacteria</taxon>
        <taxon>Pseudomonadati</taxon>
        <taxon>Bacteroidota</taxon>
        <taxon>Chitinophagia</taxon>
        <taxon>Chitinophagales</taxon>
        <taxon>Chitinophagaceae</taxon>
        <taxon>Chitinophaga</taxon>
    </lineage>
</organism>
<dbReference type="Proteomes" id="UP001326715">
    <property type="component" value="Chromosome"/>
</dbReference>
<proteinExistence type="predicted"/>
<dbReference type="EMBL" id="CP140154">
    <property type="protein sequence ID" value="WQG86746.1"/>
    <property type="molecule type" value="Genomic_DNA"/>
</dbReference>
<dbReference type="EMBL" id="FPIZ01000007">
    <property type="protein sequence ID" value="SFW54924.1"/>
    <property type="molecule type" value="Genomic_DNA"/>
</dbReference>
<dbReference type="Proteomes" id="UP000183788">
    <property type="component" value="Unassembled WGS sequence"/>
</dbReference>
<dbReference type="InterPro" id="IPR058238">
    <property type="entry name" value="Lant_leader_dom"/>
</dbReference>
<dbReference type="STRING" id="1004.SAMN05661012_02432"/>